<dbReference type="InterPro" id="IPR025714">
    <property type="entry name" value="Methyltranfer_dom"/>
</dbReference>
<dbReference type="SUPFAM" id="SSF53335">
    <property type="entry name" value="S-adenosyl-L-methionine-dependent methyltransferases"/>
    <property type="match status" value="1"/>
</dbReference>
<evidence type="ECO:0000313" key="2">
    <source>
        <dbReference type="EMBL" id="TGZ81930.1"/>
    </source>
</evidence>
<dbReference type="GO" id="GO:0032259">
    <property type="term" value="P:methylation"/>
    <property type="evidence" value="ECO:0007669"/>
    <property type="project" value="UniProtKB-KW"/>
</dbReference>
<dbReference type="PANTHER" id="PTHR43591">
    <property type="entry name" value="METHYLTRANSFERASE"/>
    <property type="match status" value="1"/>
</dbReference>
<proteinExistence type="predicted"/>
<evidence type="ECO:0000259" key="1">
    <source>
        <dbReference type="Pfam" id="PF13847"/>
    </source>
</evidence>
<reference evidence="2 3" key="1">
    <citation type="submission" date="2019-04" db="EMBL/GenBank/DDBJ databases">
        <title>Comparative genomics and transcriptomics to analyze fruiting body development in filamentous ascomycetes.</title>
        <authorList>
            <consortium name="DOE Joint Genome Institute"/>
            <person name="Lutkenhaus R."/>
            <person name="Traeger S."/>
            <person name="Breuer J."/>
            <person name="Kuo A."/>
            <person name="Lipzen A."/>
            <person name="Pangilinan J."/>
            <person name="Dilworth D."/>
            <person name="Sandor L."/>
            <person name="Poggeler S."/>
            <person name="Barry K."/>
            <person name="Grigoriev I.V."/>
            <person name="Nowrousian M."/>
        </authorList>
    </citation>
    <scope>NUCLEOTIDE SEQUENCE [LARGE SCALE GENOMIC DNA]</scope>
    <source>
        <strain evidence="2 3">CBS 389.68</strain>
    </source>
</reference>
<gene>
    <name evidence="2" type="ORF">EX30DRAFT_340349</name>
</gene>
<name>A0A4S2MYW1_9PEZI</name>
<dbReference type="PANTHER" id="PTHR43591:SF24">
    <property type="entry name" value="2-METHOXY-6-POLYPRENYL-1,4-BENZOQUINOL METHYLASE, MITOCHONDRIAL"/>
    <property type="match status" value="1"/>
</dbReference>
<organism evidence="2 3">
    <name type="scientific">Ascodesmis nigricans</name>
    <dbReference type="NCBI Taxonomy" id="341454"/>
    <lineage>
        <taxon>Eukaryota</taxon>
        <taxon>Fungi</taxon>
        <taxon>Dikarya</taxon>
        <taxon>Ascomycota</taxon>
        <taxon>Pezizomycotina</taxon>
        <taxon>Pezizomycetes</taxon>
        <taxon>Pezizales</taxon>
        <taxon>Ascodesmidaceae</taxon>
        <taxon>Ascodesmis</taxon>
    </lineage>
</organism>
<dbReference type="STRING" id="341454.A0A4S2MYW1"/>
<dbReference type="Gene3D" id="3.40.50.150">
    <property type="entry name" value="Vaccinia Virus protein VP39"/>
    <property type="match status" value="1"/>
</dbReference>
<keyword evidence="2" id="KW-0808">Transferase</keyword>
<accession>A0A4S2MYW1</accession>
<dbReference type="InterPro" id="IPR029063">
    <property type="entry name" value="SAM-dependent_MTases_sf"/>
</dbReference>
<dbReference type="CDD" id="cd02440">
    <property type="entry name" value="AdoMet_MTases"/>
    <property type="match status" value="1"/>
</dbReference>
<dbReference type="InParanoid" id="A0A4S2MYW1"/>
<keyword evidence="2" id="KW-0489">Methyltransferase</keyword>
<dbReference type="Pfam" id="PF13847">
    <property type="entry name" value="Methyltransf_31"/>
    <property type="match status" value="1"/>
</dbReference>
<protein>
    <submittedName>
        <fullName evidence="2">S-adenosyl-L-methionine-dependent methyltransferase</fullName>
    </submittedName>
</protein>
<sequence>MSRAPSEVYIASHDDSVLLSHRWRTAENSAAHLLPHLAPSSKVLDVGCGPGTISIDFAKRIPNGHVTGIDYSDSVIATAQSAASQSKISNVTFAIGDVYKLDFPDNTFDIVHAHQLLQHLEHPEEALQEMRRVTKPGGLVAARESDWASMAWYPELPAIAQWHKLHESVAGAHGCEPNAGRRLHFWAHKAGFRRDLITASSTTWCWREKGDREWWSKSAGGRLLAPEFADKAAKQGVQRAELEKIQEGWNNWAQEEDGWFSIMHGEVICRKSVE</sequence>
<dbReference type="GO" id="GO:0008168">
    <property type="term" value="F:methyltransferase activity"/>
    <property type="evidence" value="ECO:0007669"/>
    <property type="project" value="UniProtKB-KW"/>
</dbReference>
<dbReference type="OrthoDB" id="10017101at2759"/>
<dbReference type="EMBL" id="ML220117">
    <property type="protein sequence ID" value="TGZ81930.1"/>
    <property type="molecule type" value="Genomic_DNA"/>
</dbReference>
<dbReference type="AlphaFoldDB" id="A0A4S2MYW1"/>
<feature type="domain" description="Methyltransferase" evidence="1">
    <location>
        <begin position="40"/>
        <end position="166"/>
    </location>
</feature>
<keyword evidence="3" id="KW-1185">Reference proteome</keyword>
<evidence type="ECO:0000313" key="3">
    <source>
        <dbReference type="Proteomes" id="UP000298138"/>
    </source>
</evidence>
<dbReference type="Proteomes" id="UP000298138">
    <property type="component" value="Unassembled WGS sequence"/>
</dbReference>